<dbReference type="RefSeq" id="WP_171561357.1">
    <property type="nucleotide sequence ID" value="NZ_JABFCS010000001.1"/>
</dbReference>
<evidence type="ECO:0000313" key="2">
    <source>
        <dbReference type="Proteomes" id="UP000552954"/>
    </source>
</evidence>
<protein>
    <submittedName>
        <fullName evidence="1">Uncharacterized protein</fullName>
    </submittedName>
</protein>
<organism evidence="1 2">
    <name type="scientific">Ramlibacter montanisoli</name>
    <dbReference type="NCBI Taxonomy" id="2732512"/>
    <lineage>
        <taxon>Bacteria</taxon>
        <taxon>Pseudomonadati</taxon>
        <taxon>Pseudomonadota</taxon>
        <taxon>Betaproteobacteria</taxon>
        <taxon>Burkholderiales</taxon>
        <taxon>Comamonadaceae</taxon>
        <taxon>Ramlibacter</taxon>
    </lineage>
</organism>
<gene>
    <name evidence="1" type="ORF">HK415_17095</name>
</gene>
<dbReference type="Proteomes" id="UP000552954">
    <property type="component" value="Unassembled WGS sequence"/>
</dbReference>
<accession>A0A849KI51</accession>
<reference evidence="1 2" key="2">
    <citation type="submission" date="2020-06" db="EMBL/GenBank/DDBJ databases">
        <title>Ramlibacter rhizophilus sp. nov., isolated from rhizosphere soil of national flower Mugunghwa from South Korea.</title>
        <authorList>
            <person name="Zheng-Fei Y."/>
            <person name="Huan T."/>
        </authorList>
    </citation>
    <scope>NUCLEOTIDE SEQUENCE [LARGE SCALE GENOMIC DNA]</scope>
    <source>
        <strain evidence="1 2">B156</strain>
    </source>
</reference>
<evidence type="ECO:0000313" key="1">
    <source>
        <dbReference type="EMBL" id="NNU44515.1"/>
    </source>
</evidence>
<keyword evidence="2" id="KW-1185">Reference proteome</keyword>
<name>A0A849KI51_9BURK</name>
<dbReference type="EMBL" id="JABFCS010000001">
    <property type="protein sequence ID" value="NNU44515.1"/>
    <property type="molecule type" value="Genomic_DNA"/>
</dbReference>
<dbReference type="AlphaFoldDB" id="A0A849KI51"/>
<proteinExistence type="predicted"/>
<reference evidence="1 2" key="1">
    <citation type="submission" date="2020-05" db="EMBL/GenBank/DDBJ databases">
        <authorList>
            <person name="Khan S.A."/>
            <person name="Jeon C.O."/>
            <person name="Chun B.H."/>
        </authorList>
    </citation>
    <scope>NUCLEOTIDE SEQUENCE [LARGE SCALE GENOMIC DNA]</scope>
    <source>
        <strain evidence="1 2">B156</strain>
    </source>
</reference>
<sequence length="63" mass="7029">MRIELPSTSWADTVQRAEDDAHTLTVATQPATEWLGGSWRAEPQQALRTQVSEAEPVFVTITF</sequence>
<comment type="caution">
    <text evidence="1">The sequence shown here is derived from an EMBL/GenBank/DDBJ whole genome shotgun (WGS) entry which is preliminary data.</text>
</comment>